<comment type="caution">
    <text evidence="1">The sequence shown here is derived from an EMBL/GenBank/DDBJ whole genome shotgun (WGS) entry which is preliminary data.</text>
</comment>
<gene>
    <name evidence="1" type="ORF">QFC19_007053</name>
</gene>
<accession>A0ACC2VBC2</accession>
<dbReference type="Proteomes" id="UP001241377">
    <property type="component" value="Unassembled WGS sequence"/>
</dbReference>
<proteinExistence type="predicted"/>
<dbReference type="EMBL" id="JASBWR010000091">
    <property type="protein sequence ID" value="KAJ9096670.1"/>
    <property type="molecule type" value="Genomic_DNA"/>
</dbReference>
<organism evidence="1 2">
    <name type="scientific">Naganishia cerealis</name>
    <dbReference type="NCBI Taxonomy" id="610337"/>
    <lineage>
        <taxon>Eukaryota</taxon>
        <taxon>Fungi</taxon>
        <taxon>Dikarya</taxon>
        <taxon>Basidiomycota</taxon>
        <taxon>Agaricomycotina</taxon>
        <taxon>Tremellomycetes</taxon>
        <taxon>Filobasidiales</taxon>
        <taxon>Filobasidiaceae</taxon>
        <taxon>Naganishia</taxon>
    </lineage>
</organism>
<reference evidence="1" key="1">
    <citation type="submission" date="2023-04" db="EMBL/GenBank/DDBJ databases">
        <title>Draft Genome sequencing of Naganishia species isolated from polar environments using Oxford Nanopore Technology.</title>
        <authorList>
            <person name="Leo P."/>
            <person name="Venkateswaran K."/>
        </authorList>
    </citation>
    <scope>NUCLEOTIDE SEQUENCE</scope>
    <source>
        <strain evidence="1">MNA-CCFEE 5261</strain>
    </source>
</reference>
<protein>
    <submittedName>
        <fullName evidence="1">Uncharacterized protein</fullName>
    </submittedName>
</protein>
<sequence>MELIDTLIYSQPQMIPDAIRLPYDYLAAIPGTNGDIRTQFIKSFNDLYFTIDNHDTIATISEVITVFHNSSLLIDDIEDGSEFRRGLPAAHTKYGVALTLNCGNLMYFVALQTAQQKLPQYHPSDNKNDIALSILNILVEELLNLHHGQGLDIHWRDHLKTTKLPLIEEYMEMIMNKTGGLFRLAVKLLGAFSTPQDKPTVLAIANLFGIVFQIRDDLMNLVDDKYSHMKGMKGEDLVEGKLSLPILHCLHTLTEDSPVRTLLYQMDMKQRQQNLQLVEEAVEYMKVETKSLEYTQNLLRLYGAKIIELVGPDTNSFLVQIVDKLRNSI</sequence>
<evidence type="ECO:0000313" key="1">
    <source>
        <dbReference type="EMBL" id="KAJ9096670.1"/>
    </source>
</evidence>
<evidence type="ECO:0000313" key="2">
    <source>
        <dbReference type="Proteomes" id="UP001241377"/>
    </source>
</evidence>
<keyword evidence="2" id="KW-1185">Reference proteome</keyword>
<name>A0ACC2VBC2_9TREE</name>